<keyword evidence="3" id="KW-1185">Reference proteome</keyword>
<reference evidence="2 3" key="1">
    <citation type="journal article" date="2018" name="Int. J. Syst. Evol. Microbiol.">
        <title>Pseudooceanicola lipolyticus sp. nov., a marine alphaproteobacterium, reclassification of Oceanicola flagellatus as Pseudooceanicola flagellatus comb. nov. and emended description of the genus Pseudooceanicola.</title>
        <authorList>
            <person name="Huang M.-M."/>
            <person name="Guo L.-L."/>
            <person name="Wu Y.-H."/>
            <person name="Lai Q.-L."/>
            <person name="Shao Z.-Z."/>
            <person name="Wang C.-S."/>
            <person name="Wu M."/>
            <person name="Xu X.-W."/>
        </authorList>
    </citation>
    <scope>NUCLEOTIDE SEQUENCE [LARGE SCALE GENOMIC DNA]</scope>
    <source>
        <strain evidence="2 3">157</strain>
    </source>
</reference>
<sequence>MEYRGPLFRALHPYYAHEPLSGEGARRHGGRFNRRGRVALYLARDFDTLRFEIARGGAFQPSVIVEFETEITGLADVRDTELLTRYGMTQAALADPAWRLRMQRGEAVPTQDMAEALIAAGHPGMAVPSFARGARHDSLNIILWEWGPNSAAQLRLVDDETRLGGGPSRATGGGDNPP</sequence>
<dbReference type="EMBL" id="PGTB01000006">
    <property type="protein sequence ID" value="PJE38013.1"/>
    <property type="molecule type" value="Genomic_DNA"/>
</dbReference>
<dbReference type="InterPro" id="IPR014914">
    <property type="entry name" value="RES_dom"/>
</dbReference>
<comment type="caution">
    <text evidence="2">The sequence shown here is derived from an EMBL/GenBank/DDBJ whole genome shotgun (WGS) entry which is preliminary data.</text>
</comment>
<protein>
    <recommendedName>
        <fullName evidence="1">RES domain-containing protein</fullName>
    </recommendedName>
</protein>
<gene>
    <name evidence="2" type="ORF">CVM52_04355</name>
</gene>
<feature type="domain" description="RES" evidence="1">
    <location>
        <begin position="19"/>
        <end position="157"/>
    </location>
</feature>
<dbReference type="SMART" id="SM00953">
    <property type="entry name" value="RES"/>
    <property type="match status" value="1"/>
</dbReference>
<evidence type="ECO:0000259" key="1">
    <source>
        <dbReference type="SMART" id="SM00953"/>
    </source>
</evidence>
<dbReference type="Proteomes" id="UP000231553">
    <property type="component" value="Unassembled WGS sequence"/>
</dbReference>
<proteinExistence type="predicted"/>
<dbReference type="Pfam" id="PF08808">
    <property type="entry name" value="RES"/>
    <property type="match status" value="1"/>
</dbReference>
<dbReference type="AlphaFoldDB" id="A0A2M8J5G4"/>
<dbReference type="OrthoDB" id="648213at2"/>
<evidence type="ECO:0000313" key="3">
    <source>
        <dbReference type="Proteomes" id="UP000231553"/>
    </source>
</evidence>
<name>A0A2M8J5G4_9RHOB</name>
<organism evidence="2 3">
    <name type="scientific">Pseudooceanicola lipolyticus</name>
    <dbReference type="NCBI Taxonomy" id="2029104"/>
    <lineage>
        <taxon>Bacteria</taxon>
        <taxon>Pseudomonadati</taxon>
        <taxon>Pseudomonadota</taxon>
        <taxon>Alphaproteobacteria</taxon>
        <taxon>Rhodobacterales</taxon>
        <taxon>Paracoccaceae</taxon>
        <taxon>Pseudooceanicola</taxon>
    </lineage>
</organism>
<dbReference type="RefSeq" id="WP_100161378.1">
    <property type="nucleotide sequence ID" value="NZ_PGTB01000006.1"/>
</dbReference>
<accession>A0A2M8J5G4</accession>
<evidence type="ECO:0000313" key="2">
    <source>
        <dbReference type="EMBL" id="PJE38013.1"/>
    </source>
</evidence>